<comment type="catalytic activity">
    <reaction evidence="5">
        <text>NAD(+) + (deoxyribonucleotide)n-3'-hydroxyl + 5'-phospho-(deoxyribonucleotide)m = (deoxyribonucleotide)n+m + AMP + beta-nicotinamide D-nucleotide.</text>
        <dbReference type="EC" id="6.5.1.2"/>
    </reaction>
</comment>
<dbReference type="Gene3D" id="3.40.50.10190">
    <property type="entry name" value="BRCT domain"/>
    <property type="match status" value="1"/>
</dbReference>
<proteinExistence type="predicted"/>
<dbReference type="InterPro" id="IPR013840">
    <property type="entry name" value="DNAligase_N"/>
</dbReference>
<keyword evidence="2 8" id="KW-0436">Ligase</keyword>
<evidence type="ECO:0000313" key="8">
    <source>
        <dbReference type="EMBL" id="QQO90297.1"/>
    </source>
</evidence>
<sequence length="656" mass="72088">MKVQLSLSASVSLNMLSKNPQKVLDTLNQKQVGNLIKALDNAYHTDGEGLVSDAVYDAIRFYIDSKWPKSKLARKIGQRDDADVKLPVPMASLNQFQAGSKQIAKALSKDVEYVATDKLDGLSLEIVYEAGVPVAAYTRGDATHGKDVSHHIPAMRIPKKIPTREQVVMRFEALIPQKTFMSKLHESAGGRFKAARNAASGLIRNFETASEFKYVRQVCFGIIGGKGANLRQSKQFAMLERWGFEVVKHTPPQRFDTEEQLIEFLERRLSKAIYELDGVVLTEDIPQPKATASNPKHAFKFKMNVDADTVIVKVKDVIYQETKYGILQPVITFPPTIMTGGVTVQRANGHNGYYVEHGYLKPKGKATAPHAKRPLGPGATVKLVRSGKVIPYIMEIIKPAAKPKLPDVPYKVNGVEFVAKNKTDVSTSRLLGSFLKQLEIKNAGPSTAKLFVDNGITEPSAVFQLGIEQMQNIVGDARGSQLFRDLKAKRQSMPVNAWLKATAPYYMRGANTTFDKVIDSVPDIEHLIRRQNALELAKVISNIHGIKNKSPDIARACIEAYQLAGQIGIKLVAPAKIRVVSSKLGGVHVAFTGIRDKELMAQITALGGVATDSMKADTTVLIAKDPGSGSAKLQKAMDKGIPVYSIAEFKQRYKLE</sequence>
<protein>
    <recommendedName>
        <fullName evidence="1">DNA ligase (NAD(+))</fullName>
        <ecNumber evidence="1">6.5.1.2</ecNumber>
    </recommendedName>
</protein>
<dbReference type="SUPFAM" id="SSF56091">
    <property type="entry name" value="DNA ligase/mRNA capping enzyme, catalytic domain"/>
    <property type="match status" value="1"/>
</dbReference>
<dbReference type="EMBL" id="MW366843">
    <property type="protein sequence ID" value="QQO90297.1"/>
    <property type="molecule type" value="Genomic_DNA"/>
</dbReference>
<dbReference type="InterPro" id="IPR001357">
    <property type="entry name" value="BRCT_dom"/>
</dbReference>
<dbReference type="GO" id="GO:0003911">
    <property type="term" value="F:DNA ligase (NAD+) activity"/>
    <property type="evidence" value="ECO:0007669"/>
    <property type="project" value="InterPro"/>
</dbReference>
<name>A0A7T8EQ44_9CAUD</name>
<evidence type="ECO:0000256" key="4">
    <source>
        <dbReference type="ARBA" id="ARBA00023027"/>
    </source>
</evidence>
<dbReference type="InterPro" id="IPR013839">
    <property type="entry name" value="DNAligase_adenylation"/>
</dbReference>
<dbReference type="CDD" id="cd00027">
    <property type="entry name" value="BRCT"/>
    <property type="match status" value="1"/>
</dbReference>
<dbReference type="InterPro" id="IPR036420">
    <property type="entry name" value="BRCT_dom_sf"/>
</dbReference>
<organism evidence="8 9">
    <name type="scientific">Erwinia phage pEa_SNUABM_5</name>
    <dbReference type="NCBI Taxonomy" id="2797313"/>
    <lineage>
        <taxon>Viruses</taxon>
        <taxon>Duplodnaviria</taxon>
        <taxon>Heunggongvirae</taxon>
        <taxon>Uroviricota</taxon>
        <taxon>Caudoviricetes</taxon>
        <taxon>Rivsvirus</taxon>
        <taxon>Rivsvirus SNUABM5</taxon>
    </lineage>
</organism>
<dbReference type="Pfam" id="PF01653">
    <property type="entry name" value="DNA_ligase_aden"/>
    <property type="match status" value="1"/>
</dbReference>
<dbReference type="SUPFAM" id="SSF50249">
    <property type="entry name" value="Nucleic acid-binding proteins"/>
    <property type="match status" value="1"/>
</dbReference>
<dbReference type="Pfam" id="PF00533">
    <property type="entry name" value="BRCT"/>
    <property type="match status" value="1"/>
</dbReference>
<evidence type="ECO:0000313" key="9">
    <source>
        <dbReference type="Proteomes" id="UP000596123"/>
    </source>
</evidence>
<keyword evidence="4" id="KW-0520">NAD</keyword>
<evidence type="ECO:0000259" key="7">
    <source>
        <dbReference type="SMART" id="SM00532"/>
    </source>
</evidence>
<dbReference type="SMART" id="SM00532">
    <property type="entry name" value="LIGANc"/>
    <property type="match status" value="1"/>
</dbReference>
<keyword evidence="3" id="KW-0235">DNA replication</keyword>
<evidence type="ECO:0000256" key="5">
    <source>
        <dbReference type="ARBA" id="ARBA00034005"/>
    </source>
</evidence>
<accession>A0A7T8EQ44</accession>
<dbReference type="Gene3D" id="2.40.50.140">
    <property type="entry name" value="Nucleic acid-binding proteins"/>
    <property type="match status" value="1"/>
</dbReference>
<dbReference type="SUPFAM" id="SSF52113">
    <property type="entry name" value="BRCT domain"/>
    <property type="match status" value="1"/>
</dbReference>
<reference evidence="8 9" key="1">
    <citation type="submission" date="2020-12" db="EMBL/GenBank/DDBJ databases">
        <title>Complete genome sequence of Erwinia phage pEa_SNUABM_5.</title>
        <authorList>
            <person name="Kim S.G."/>
            <person name="Lee S.B."/>
            <person name="Kwon J."/>
            <person name="Park S.C."/>
        </authorList>
    </citation>
    <scope>NUCLEOTIDE SEQUENCE [LARGE SCALE GENOMIC DNA]</scope>
</reference>
<keyword evidence="9" id="KW-1185">Reference proteome</keyword>
<dbReference type="Proteomes" id="UP000596123">
    <property type="component" value="Segment"/>
</dbReference>
<feature type="domain" description="BRCT" evidence="6">
    <location>
        <begin position="581"/>
        <end position="656"/>
    </location>
</feature>
<evidence type="ECO:0000256" key="3">
    <source>
        <dbReference type="ARBA" id="ARBA00022705"/>
    </source>
</evidence>
<evidence type="ECO:0000259" key="6">
    <source>
        <dbReference type="SMART" id="SM00292"/>
    </source>
</evidence>
<dbReference type="SMART" id="SM00292">
    <property type="entry name" value="BRCT"/>
    <property type="match status" value="1"/>
</dbReference>
<evidence type="ECO:0000256" key="1">
    <source>
        <dbReference type="ARBA" id="ARBA00012722"/>
    </source>
</evidence>
<gene>
    <name evidence="8" type="ORF">pEaSNUABM5_00155</name>
</gene>
<feature type="domain" description="NAD-dependent DNA ligase N-terminal" evidence="7">
    <location>
        <begin position="22"/>
        <end position="422"/>
    </location>
</feature>
<dbReference type="InterPro" id="IPR012340">
    <property type="entry name" value="NA-bd_OB-fold"/>
</dbReference>
<evidence type="ECO:0000256" key="2">
    <source>
        <dbReference type="ARBA" id="ARBA00022598"/>
    </source>
</evidence>
<dbReference type="EC" id="6.5.1.2" evidence="1"/>
<dbReference type="Gene3D" id="3.30.470.30">
    <property type="entry name" value="DNA ligase/mRNA capping enzyme"/>
    <property type="match status" value="1"/>
</dbReference>